<sequence length="340" mass="37433">MSRAGALQIRAQNELSKWICLVLVLLSASFFTLFTFNWKYDFSYKALNPRLWQYFLAIFSGGALGVSGLMLQKLTKNPLADISLLGIGSLNIIAISIFIFLNFDGEKSSLPFLKAVLPIISLFASIFGTAIVYWLSKKKKSSKSFVISGIVFQFLCEAISVAILSFITQNKDNSQQISVEISNYSYGKLPDISNISIFPEWRISTIVSFLLIAIISITIWIFRRELELMEIGEDYATSQGIKVHRLRIMLFGAIALLAGIESALVGTISLLGIIAPHISIFLFGNKASSNVIASFIIGALLVVLATFLSVNLAQNVPIGIFSTAIITPIFLVLLLKNKNL</sequence>
<dbReference type="Pfam" id="PF01032">
    <property type="entry name" value="FecCD"/>
    <property type="match status" value="1"/>
</dbReference>
<feature type="transmembrane region" description="Helical" evidence="8">
    <location>
        <begin position="83"/>
        <end position="103"/>
    </location>
</feature>
<dbReference type="EMBL" id="CP006935">
    <property type="protein sequence ID" value="AHC39857.1"/>
    <property type="molecule type" value="Genomic_DNA"/>
</dbReference>
<keyword evidence="6 8" id="KW-1133">Transmembrane helix</keyword>
<feature type="transmembrane region" description="Helical" evidence="8">
    <location>
        <begin position="266"/>
        <end position="284"/>
    </location>
</feature>
<feature type="transmembrane region" description="Helical" evidence="8">
    <location>
        <begin position="147"/>
        <end position="167"/>
    </location>
</feature>
<proteinExistence type="inferred from homology"/>
<evidence type="ECO:0000313" key="10">
    <source>
        <dbReference type="Proteomes" id="UP000018745"/>
    </source>
</evidence>
<keyword evidence="7 8" id="KW-0472">Membrane</keyword>
<feature type="transmembrane region" description="Helical" evidence="8">
    <location>
        <begin position="201"/>
        <end position="222"/>
    </location>
</feature>
<gene>
    <name evidence="9" type="ORF">OVS_01145</name>
</gene>
<evidence type="ECO:0000256" key="1">
    <source>
        <dbReference type="ARBA" id="ARBA00004651"/>
    </source>
</evidence>
<evidence type="ECO:0000256" key="2">
    <source>
        <dbReference type="ARBA" id="ARBA00007935"/>
    </source>
</evidence>
<dbReference type="InterPro" id="IPR000522">
    <property type="entry name" value="ABC_transptr_permease_BtuC"/>
</dbReference>
<feature type="transmembrane region" description="Helical" evidence="8">
    <location>
        <begin position="243"/>
        <end position="260"/>
    </location>
</feature>
<comment type="similarity">
    <text evidence="2">Belongs to the binding-protein-dependent transport system permease family. FecCD subfamily.</text>
</comment>
<evidence type="ECO:0000256" key="8">
    <source>
        <dbReference type="SAM" id="Phobius"/>
    </source>
</evidence>
<feature type="transmembrane region" description="Helical" evidence="8">
    <location>
        <begin position="18"/>
        <end position="39"/>
    </location>
</feature>
<evidence type="ECO:0000256" key="6">
    <source>
        <dbReference type="ARBA" id="ARBA00022989"/>
    </source>
</evidence>
<keyword evidence="3" id="KW-0813">Transport</keyword>
<dbReference type="CDD" id="cd06550">
    <property type="entry name" value="TM_ABC_iron-siderophores_like"/>
    <property type="match status" value="1"/>
</dbReference>
<dbReference type="Gene3D" id="1.10.3470.10">
    <property type="entry name" value="ABC transporter involved in vitamin B12 uptake, BtuC"/>
    <property type="match status" value="1"/>
</dbReference>
<name>A0ABN4BPY6_9MOLU</name>
<keyword evidence="5 8" id="KW-0812">Transmembrane</keyword>
<organism evidence="9 10">
    <name type="scientific">Mycoplasma ovis str. Michigan</name>
    <dbReference type="NCBI Taxonomy" id="1415773"/>
    <lineage>
        <taxon>Bacteria</taxon>
        <taxon>Bacillati</taxon>
        <taxon>Mycoplasmatota</taxon>
        <taxon>Mollicutes</taxon>
        <taxon>Mycoplasmataceae</taxon>
        <taxon>Mycoplasma</taxon>
    </lineage>
</organism>
<feature type="transmembrane region" description="Helical" evidence="8">
    <location>
        <begin position="316"/>
        <end position="335"/>
    </location>
</feature>
<evidence type="ECO:0000256" key="5">
    <source>
        <dbReference type="ARBA" id="ARBA00022692"/>
    </source>
</evidence>
<dbReference type="PANTHER" id="PTHR30472">
    <property type="entry name" value="FERRIC ENTEROBACTIN TRANSPORT SYSTEM PERMEASE PROTEIN"/>
    <property type="match status" value="1"/>
</dbReference>
<keyword evidence="4" id="KW-1003">Cell membrane</keyword>
<dbReference type="RefSeq" id="WP_024071017.1">
    <property type="nucleotide sequence ID" value="NC_023062.1"/>
</dbReference>
<dbReference type="PANTHER" id="PTHR30472:SF25">
    <property type="entry name" value="ABC TRANSPORTER PERMEASE PROTEIN MJ0876-RELATED"/>
    <property type="match status" value="1"/>
</dbReference>
<feature type="transmembrane region" description="Helical" evidence="8">
    <location>
        <begin position="51"/>
        <end position="71"/>
    </location>
</feature>
<feature type="transmembrane region" description="Helical" evidence="8">
    <location>
        <begin position="291"/>
        <end position="310"/>
    </location>
</feature>
<dbReference type="SUPFAM" id="SSF81345">
    <property type="entry name" value="ABC transporter involved in vitamin B12 uptake, BtuC"/>
    <property type="match status" value="1"/>
</dbReference>
<reference evidence="9 10" key="1">
    <citation type="journal article" date="2014" name="Genome Announc.">
        <title>Complete Genome Sequence of Mycoplasma ovis Strain Michigan, a Hemoplasma of Sheep with Two Distinct 16S rRNA Genes.</title>
        <authorList>
            <person name="Deshuillers P.L."/>
            <person name="Santos A.P."/>
            <person name="do Nascimento N.C."/>
            <person name="Hampel J.A."/>
            <person name="Bergin I.L."/>
            <person name="Dyson M.C."/>
            <person name="Messick J.B."/>
        </authorList>
    </citation>
    <scope>NUCLEOTIDE SEQUENCE [LARGE SCALE GENOMIC DNA]</scope>
    <source>
        <strain evidence="9 10">Michigan</strain>
    </source>
</reference>
<protein>
    <submittedName>
        <fullName evidence="9">ABC transporter</fullName>
    </submittedName>
</protein>
<dbReference type="InterPro" id="IPR037294">
    <property type="entry name" value="ABC_BtuC-like"/>
</dbReference>
<keyword evidence="10" id="KW-1185">Reference proteome</keyword>
<feature type="transmembrane region" description="Helical" evidence="8">
    <location>
        <begin position="115"/>
        <end position="135"/>
    </location>
</feature>
<dbReference type="Proteomes" id="UP000018745">
    <property type="component" value="Chromosome"/>
</dbReference>
<accession>A0ABN4BPY6</accession>
<evidence type="ECO:0000256" key="4">
    <source>
        <dbReference type="ARBA" id="ARBA00022475"/>
    </source>
</evidence>
<evidence type="ECO:0000256" key="7">
    <source>
        <dbReference type="ARBA" id="ARBA00023136"/>
    </source>
</evidence>
<comment type="subcellular location">
    <subcellularLocation>
        <location evidence="1">Cell membrane</location>
        <topology evidence="1">Multi-pass membrane protein</topology>
    </subcellularLocation>
</comment>
<evidence type="ECO:0000313" key="9">
    <source>
        <dbReference type="EMBL" id="AHC39857.1"/>
    </source>
</evidence>
<evidence type="ECO:0000256" key="3">
    <source>
        <dbReference type="ARBA" id="ARBA00022448"/>
    </source>
</evidence>